<comment type="caution">
    <text evidence="1">The sequence shown here is derived from an EMBL/GenBank/DDBJ whole genome shotgun (WGS) entry which is preliminary data.</text>
</comment>
<sequence length="92" mass="10332">MPEWRVNLSPKSENVIAGGLSNSVLKWLTITLPMAGCKSGPEVRIDVLCCRFLNGWFFILHPASRTIRYGKLGGIRAGLPKQPSLYRRHVRV</sequence>
<name>A0ABY2PVB8_9ENTR</name>
<dbReference type="EMBL" id="QFVP01000005">
    <property type="protein sequence ID" value="THE39039.1"/>
    <property type="molecule type" value="Genomic_DNA"/>
</dbReference>
<reference evidence="1 2" key="1">
    <citation type="submission" date="2018-05" db="EMBL/GenBank/DDBJ databases">
        <title>Isolation and genomic analyses of lactose-positive bacteria from faecal samples of preterm neonates.</title>
        <authorList>
            <person name="Chen Y."/>
            <person name="Brook T.C."/>
            <person name="O'Neill I."/>
            <person name="Soe C.Z."/>
            <person name="Hall L.J."/>
            <person name="Hoyles L."/>
        </authorList>
    </citation>
    <scope>NUCLEOTIDE SEQUENCE [LARGE SCALE GENOMIC DNA]</scope>
    <source>
        <strain evidence="1 2">P080C CL</strain>
    </source>
</reference>
<evidence type="ECO:0000313" key="2">
    <source>
        <dbReference type="Proteomes" id="UP000306790"/>
    </source>
</evidence>
<gene>
    <name evidence="1" type="ORF">DJ535_10765</name>
</gene>
<protein>
    <submittedName>
        <fullName evidence="1">Uncharacterized protein</fullName>
    </submittedName>
</protein>
<organism evidence="1 2">
    <name type="scientific">Citrobacter murliniae</name>
    <dbReference type="NCBI Taxonomy" id="67829"/>
    <lineage>
        <taxon>Bacteria</taxon>
        <taxon>Pseudomonadati</taxon>
        <taxon>Pseudomonadota</taxon>
        <taxon>Gammaproteobacteria</taxon>
        <taxon>Enterobacterales</taxon>
        <taxon>Enterobacteriaceae</taxon>
        <taxon>Citrobacter</taxon>
        <taxon>Citrobacter freundii complex</taxon>
    </lineage>
</organism>
<accession>A0ABY2PVB8</accession>
<keyword evidence="2" id="KW-1185">Reference proteome</keyword>
<dbReference type="Proteomes" id="UP000306790">
    <property type="component" value="Unassembled WGS sequence"/>
</dbReference>
<evidence type="ECO:0000313" key="1">
    <source>
        <dbReference type="EMBL" id="THE39039.1"/>
    </source>
</evidence>
<proteinExistence type="predicted"/>